<sequence>MSQSSSPQQVPLKPNPVGVWFCQISSCMQNRWPSSGAEAPGAKGGADGEEQLRVRRSSTTCRSTVMTENTVYLLLDRFAPS</sequence>
<evidence type="ECO:0000313" key="3">
    <source>
        <dbReference type="Proteomes" id="UP001054889"/>
    </source>
</evidence>
<dbReference type="EMBL" id="BQKI01000006">
    <property type="protein sequence ID" value="GJM95893.1"/>
    <property type="molecule type" value="Genomic_DNA"/>
</dbReference>
<feature type="region of interest" description="Disordered" evidence="1">
    <location>
        <begin position="33"/>
        <end position="59"/>
    </location>
</feature>
<name>A0AAV5CCT0_ELECO</name>
<organism evidence="2 3">
    <name type="scientific">Eleusine coracana subsp. coracana</name>
    <dbReference type="NCBI Taxonomy" id="191504"/>
    <lineage>
        <taxon>Eukaryota</taxon>
        <taxon>Viridiplantae</taxon>
        <taxon>Streptophyta</taxon>
        <taxon>Embryophyta</taxon>
        <taxon>Tracheophyta</taxon>
        <taxon>Spermatophyta</taxon>
        <taxon>Magnoliopsida</taxon>
        <taxon>Liliopsida</taxon>
        <taxon>Poales</taxon>
        <taxon>Poaceae</taxon>
        <taxon>PACMAD clade</taxon>
        <taxon>Chloridoideae</taxon>
        <taxon>Cynodonteae</taxon>
        <taxon>Eleusininae</taxon>
        <taxon>Eleusine</taxon>
    </lineage>
</organism>
<comment type="caution">
    <text evidence="2">The sequence shown here is derived from an EMBL/GenBank/DDBJ whole genome shotgun (WGS) entry which is preliminary data.</text>
</comment>
<reference evidence="2" key="1">
    <citation type="journal article" date="2018" name="DNA Res.">
        <title>Multiple hybrid de novo genome assembly of finger millet, an orphan allotetraploid crop.</title>
        <authorList>
            <person name="Hatakeyama M."/>
            <person name="Aluri S."/>
            <person name="Balachadran M.T."/>
            <person name="Sivarajan S.R."/>
            <person name="Patrignani A."/>
            <person name="Gruter S."/>
            <person name="Poveda L."/>
            <person name="Shimizu-Inatsugi R."/>
            <person name="Baeten J."/>
            <person name="Francoijs K.J."/>
            <person name="Nataraja K.N."/>
            <person name="Reddy Y.A.N."/>
            <person name="Phadnis S."/>
            <person name="Ravikumar R.L."/>
            <person name="Schlapbach R."/>
            <person name="Sreeman S.M."/>
            <person name="Shimizu K.K."/>
        </authorList>
    </citation>
    <scope>NUCLEOTIDE SEQUENCE</scope>
</reference>
<dbReference type="AlphaFoldDB" id="A0AAV5CCT0"/>
<protein>
    <submittedName>
        <fullName evidence="2">Uncharacterized protein</fullName>
    </submittedName>
</protein>
<evidence type="ECO:0000256" key="1">
    <source>
        <dbReference type="SAM" id="MobiDB-lite"/>
    </source>
</evidence>
<keyword evidence="3" id="KW-1185">Reference proteome</keyword>
<accession>A0AAV5CCT0</accession>
<gene>
    <name evidence="2" type="primary">ga12679</name>
    <name evidence="2" type="ORF">PR202_ga12679</name>
</gene>
<evidence type="ECO:0000313" key="2">
    <source>
        <dbReference type="EMBL" id="GJM95893.1"/>
    </source>
</evidence>
<reference evidence="2" key="2">
    <citation type="submission" date="2021-12" db="EMBL/GenBank/DDBJ databases">
        <title>Resequencing data analysis of finger millet.</title>
        <authorList>
            <person name="Hatakeyama M."/>
            <person name="Aluri S."/>
            <person name="Balachadran M.T."/>
            <person name="Sivarajan S.R."/>
            <person name="Poveda L."/>
            <person name="Shimizu-Inatsugi R."/>
            <person name="Schlapbach R."/>
            <person name="Sreeman S.M."/>
            <person name="Shimizu K.K."/>
        </authorList>
    </citation>
    <scope>NUCLEOTIDE SEQUENCE</scope>
</reference>
<dbReference type="Proteomes" id="UP001054889">
    <property type="component" value="Unassembled WGS sequence"/>
</dbReference>
<proteinExistence type="predicted"/>